<keyword evidence="12" id="KW-1185">Reference proteome</keyword>
<dbReference type="PROSITE" id="PS50075">
    <property type="entry name" value="CARRIER"/>
    <property type="match status" value="1"/>
</dbReference>
<dbReference type="Gene3D" id="3.10.129.110">
    <property type="entry name" value="Polyketide synthase dehydratase"/>
    <property type="match status" value="1"/>
</dbReference>
<evidence type="ECO:0000256" key="3">
    <source>
        <dbReference type="ARBA" id="ARBA00022553"/>
    </source>
</evidence>
<dbReference type="Pfam" id="PF00550">
    <property type="entry name" value="PP-binding"/>
    <property type="match status" value="1"/>
</dbReference>
<evidence type="ECO:0000313" key="12">
    <source>
        <dbReference type="Proteomes" id="UP001596156"/>
    </source>
</evidence>
<comment type="pathway">
    <text evidence="1">Antibiotic biosynthesis.</text>
</comment>
<name>A0ABW0DCG1_STRFI</name>
<dbReference type="Gene3D" id="3.40.366.10">
    <property type="entry name" value="Malonyl-Coenzyme A Acyl Carrier Protein, domain 2"/>
    <property type="match status" value="1"/>
</dbReference>
<dbReference type="SMART" id="SM00823">
    <property type="entry name" value="PKS_PP"/>
    <property type="match status" value="1"/>
</dbReference>
<dbReference type="SUPFAM" id="SSF47336">
    <property type="entry name" value="ACP-like"/>
    <property type="match status" value="1"/>
</dbReference>
<feature type="region of interest" description="Disordered" evidence="8">
    <location>
        <begin position="215"/>
        <end position="237"/>
    </location>
</feature>
<keyword evidence="2" id="KW-0596">Phosphopantetheine</keyword>
<dbReference type="Gene3D" id="3.30.70.3290">
    <property type="match status" value="1"/>
</dbReference>
<feature type="non-terminal residue" evidence="11">
    <location>
        <position position="1015"/>
    </location>
</feature>
<evidence type="ECO:0000259" key="9">
    <source>
        <dbReference type="PROSITE" id="PS50075"/>
    </source>
</evidence>
<feature type="domain" description="PKS/mFAS DH" evidence="10">
    <location>
        <begin position="111"/>
        <end position="393"/>
    </location>
</feature>
<proteinExistence type="predicted"/>
<dbReference type="PROSITE" id="PS00012">
    <property type="entry name" value="PHOSPHOPANTETHEINE"/>
    <property type="match status" value="1"/>
</dbReference>
<reference evidence="12" key="1">
    <citation type="journal article" date="2019" name="Int. J. Syst. Evol. Microbiol.">
        <title>The Global Catalogue of Microorganisms (GCM) 10K type strain sequencing project: providing services to taxonomists for standard genome sequencing and annotation.</title>
        <authorList>
            <consortium name="The Broad Institute Genomics Platform"/>
            <consortium name="The Broad Institute Genome Sequencing Center for Infectious Disease"/>
            <person name="Wu L."/>
            <person name="Ma J."/>
        </authorList>
    </citation>
    <scope>NUCLEOTIDE SEQUENCE [LARGE SCALE GENOMIC DNA]</scope>
    <source>
        <strain evidence="12">CCM 8479</strain>
    </source>
</reference>
<dbReference type="PANTHER" id="PTHR43775:SF51">
    <property type="entry name" value="INACTIVE PHENOLPHTHIOCEROL SYNTHESIS POLYKETIDE SYNTHASE TYPE I PKS1-RELATED"/>
    <property type="match status" value="1"/>
</dbReference>
<dbReference type="InterPro" id="IPR016039">
    <property type="entry name" value="Thiolase-like"/>
</dbReference>
<feature type="active site" description="Proton acceptor; for dehydratase activity" evidence="7">
    <location>
        <position position="143"/>
    </location>
</feature>
<dbReference type="InterPro" id="IPR001227">
    <property type="entry name" value="Ac_transferase_dom_sf"/>
</dbReference>
<dbReference type="InterPro" id="IPR042104">
    <property type="entry name" value="PKS_dehydratase_sf"/>
</dbReference>
<dbReference type="EMBL" id="JBHSKL010000031">
    <property type="protein sequence ID" value="MFC5227529.1"/>
    <property type="molecule type" value="Genomic_DNA"/>
</dbReference>
<dbReference type="PANTHER" id="PTHR43775">
    <property type="entry name" value="FATTY ACID SYNTHASE"/>
    <property type="match status" value="1"/>
</dbReference>
<evidence type="ECO:0000259" key="10">
    <source>
        <dbReference type="PROSITE" id="PS52019"/>
    </source>
</evidence>
<dbReference type="Pfam" id="PF21089">
    <property type="entry name" value="PKS_DH_N"/>
    <property type="match status" value="1"/>
</dbReference>
<evidence type="ECO:0000256" key="7">
    <source>
        <dbReference type="PROSITE-ProRule" id="PRU01363"/>
    </source>
</evidence>
<evidence type="ECO:0000256" key="4">
    <source>
        <dbReference type="ARBA" id="ARBA00022679"/>
    </source>
</evidence>
<feature type="region of interest" description="N-terminal hotdog fold" evidence="7">
    <location>
        <begin position="111"/>
        <end position="236"/>
    </location>
</feature>
<dbReference type="InterPro" id="IPR055123">
    <property type="entry name" value="SpnB-like_Rossmann"/>
</dbReference>
<dbReference type="SMART" id="SM00822">
    <property type="entry name" value="PKS_KR"/>
    <property type="match status" value="1"/>
</dbReference>
<dbReference type="InterPro" id="IPR049551">
    <property type="entry name" value="PKS_DH_C"/>
</dbReference>
<comment type="caution">
    <text evidence="11">The sequence shown here is derived from an EMBL/GenBank/DDBJ whole genome shotgun (WGS) entry which is preliminary data.</text>
</comment>
<dbReference type="InterPro" id="IPR036291">
    <property type="entry name" value="NAD(P)-bd_dom_sf"/>
</dbReference>
<evidence type="ECO:0000256" key="8">
    <source>
        <dbReference type="SAM" id="MobiDB-lite"/>
    </source>
</evidence>
<feature type="compositionally biased region" description="Basic and acidic residues" evidence="8">
    <location>
        <begin position="589"/>
        <end position="599"/>
    </location>
</feature>
<dbReference type="InterPro" id="IPR009081">
    <property type="entry name" value="PP-bd_ACP"/>
</dbReference>
<dbReference type="InterPro" id="IPR049900">
    <property type="entry name" value="PKS_mFAS_DH"/>
</dbReference>
<organism evidence="11 12">
    <name type="scientific">Streptomyces fimbriatus</name>
    <dbReference type="NCBI Taxonomy" id="68197"/>
    <lineage>
        <taxon>Bacteria</taxon>
        <taxon>Bacillati</taxon>
        <taxon>Actinomycetota</taxon>
        <taxon>Actinomycetes</taxon>
        <taxon>Kitasatosporales</taxon>
        <taxon>Streptomycetaceae</taxon>
        <taxon>Streptomyces</taxon>
    </lineage>
</organism>
<gene>
    <name evidence="11" type="ORF">ACFPN6_23785</name>
</gene>
<sequence length="1015" mass="105344">MSAHPVLVPGVEGVLEGAGAEGVVVGTLRRGEGGWERFVRSVGELWSAGVDIDWNAVVSAGDRDQGTAQAPAPAAALDLPTYPFQRERYWLDPAPDRSGDVASAGLTATGHPLLGAAVPLAEGDAVVLTGRLDLRSHPWLADHAVEGTPLLPGTGFVELAIRVGDQLALPHLEELTLTAPLVLPADTGVALQAVVREADADGSRVLTVYSRPEHALPDEPWTTHASGRLTATAPPPPAPLTAWPPPGAQAVEVTGAYDALAAQGYHYGPVFQGVRAVWRVPGPSGAPEEAYAEVRLPEDTATTGFGLHPAVLDAAVQVADIAGLVPPPPPGRVGIPFAWNGVTLHAAEAATVRVRLRRTGADALALELADTTGAPVASVDSLQIRVVPARELAGGDVPGALFTLQWQAPQHTAPSAPATTATWTPVGDEEDHADPFGLAEALGARPAAAGDPAVLGLLSVRGDRALSPRDAVHRLMPSLLAQVQRWSLDERHAAGRLLVVTRGAVAARKDDDVTDLAAAAAWGLLRSAQAEEPGRFTLLDLDDGPLPPAGRLSTDLLAAMDAGEHQLALRDGQLIVPRVVRATPPPADRPADDPHRPLDPEGTALITGGTGVLGALAARHLVTAHGIRRLVLLSRRGEKAPGATALRDELAALGAEVVLTAADASDREALSGVLAAIPADHPLTAVVHTAGILDDATLPSLTAERMTSVLRPKADAAWHLHELTRDLPLAAFVLYSSMAGTFDGPGQGNYAAANTFLDGLAAHRRARGLPAHALAWGLWEQRSGLTGHLSEADLARMARSGDLGLTAEQGLALFDAALRSPDAFLLPMRLDAAALRARGGELPRVLAALAPAPARRTAAAGGTAPARALDAAFAGMTEAEQREHLLESVRGQIASVLGHRGTEAIKPGRPLKELGFDSLAAVELRNRLSRTTGLKLPATLVFDHPTPAAIAELLRQKLSPDEAEPAPTPVSGSARQSDTADDPVVIVGMSCRYPGGVRSPEDLWELVAGGVDAIG</sequence>
<dbReference type="InterPro" id="IPR049552">
    <property type="entry name" value="PKS_DH_N"/>
</dbReference>
<keyword evidence="6" id="KW-0511">Multifunctional enzyme</keyword>
<evidence type="ECO:0000256" key="6">
    <source>
        <dbReference type="ARBA" id="ARBA00023268"/>
    </source>
</evidence>
<dbReference type="RefSeq" id="WP_381572951.1">
    <property type="nucleotide sequence ID" value="NZ_JBHSKL010000031.1"/>
</dbReference>
<dbReference type="Gene3D" id="1.10.1200.10">
    <property type="entry name" value="ACP-like"/>
    <property type="match status" value="1"/>
</dbReference>
<dbReference type="Pfam" id="PF00109">
    <property type="entry name" value="ketoacyl-synt"/>
    <property type="match status" value="1"/>
</dbReference>
<dbReference type="InterPro" id="IPR057326">
    <property type="entry name" value="KR_dom"/>
</dbReference>
<evidence type="ECO:0000256" key="5">
    <source>
        <dbReference type="ARBA" id="ARBA00023194"/>
    </source>
</evidence>
<keyword evidence="3" id="KW-0597">Phosphoprotein</keyword>
<keyword evidence="4" id="KW-0808">Transferase</keyword>
<feature type="region of interest" description="Disordered" evidence="8">
    <location>
        <begin position="583"/>
        <end position="602"/>
    </location>
</feature>
<dbReference type="InterPro" id="IPR006162">
    <property type="entry name" value="Ppantetheine_attach_site"/>
</dbReference>
<dbReference type="SMART" id="SM00826">
    <property type="entry name" value="PKS_DH"/>
    <property type="match status" value="1"/>
</dbReference>
<dbReference type="SUPFAM" id="SSF51735">
    <property type="entry name" value="NAD(P)-binding Rossmann-fold domains"/>
    <property type="match status" value="2"/>
</dbReference>
<dbReference type="InterPro" id="IPR020807">
    <property type="entry name" value="PKS_DH"/>
</dbReference>
<dbReference type="InterPro" id="IPR050091">
    <property type="entry name" value="PKS_NRPS_Biosynth_Enz"/>
</dbReference>
<dbReference type="Pfam" id="PF08659">
    <property type="entry name" value="KR"/>
    <property type="match status" value="1"/>
</dbReference>
<feature type="domain" description="Carrier" evidence="9">
    <location>
        <begin position="883"/>
        <end position="958"/>
    </location>
</feature>
<dbReference type="InterPro" id="IPR020806">
    <property type="entry name" value="PKS_PP-bd"/>
</dbReference>
<feature type="active site" description="Proton donor; for dehydratase activity" evidence="7">
    <location>
        <position position="313"/>
    </location>
</feature>
<dbReference type="Gene3D" id="3.40.50.720">
    <property type="entry name" value="NAD(P)-binding Rossmann-like Domain"/>
    <property type="match status" value="1"/>
</dbReference>
<evidence type="ECO:0000313" key="11">
    <source>
        <dbReference type="EMBL" id="MFC5227529.1"/>
    </source>
</evidence>
<dbReference type="Gene3D" id="3.40.47.10">
    <property type="match status" value="1"/>
</dbReference>
<feature type="region of interest" description="Disordered" evidence="8">
    <location>
        <begin position="960"/>
        <end position="981"/>
    </location>
</feature>
<dbReference type="InterPro" id="IPR013968">
    <property type="entry name" value="PKS_KR"/>
</dbReference>
<feature type="region of interest" description="C-terminal hotdog fold" evidence="7">
    <location>
        <begin position="248"/>
        <end position="393"/>
    </location>
</feature>
<dbReference type="Pfam" id="PF14765">
    <property type="entry name" value="PS-DH"/>
    <property type="match status" value="1"/>
</dbReference>
<dbReference type="PROSITE" id="PS52019">
    <property type="entry name" value="PKS_MFAS_DH"/>
    <property type="match status" value="1"/>
</dbReference>
<dbReference type="InterPro" id="IPR036736">
    <property type="entry name" value="ACP-like_sf"/>
</dbReference>
<dbReference type="Proteomes" id="UP001596156">
    <property type="component" value="Unassembled WGS sequence"/>
</dbReference>
<protein>
    <submittedName>
        <fullName evidence="11">SDR family NAD(P)-dependent oxidoreductase</fullName>
    </submittedName>
</protein>
<accession>A0ABW0DCG1</accession>
<dbReference type="SMART" id="SM01294">
    <property type="entry name" value="PKS_PP_betabranch"/>
    <property type="match status" value="1"/>
</dbReference>
<keyword evidence="5" id="KW-0045">Antibiotic biosynthesis</keyword>
<dbReference type="InterPro" id="IPR014030">
    <property type="entry name" value="Ketoacyl_synth_N"/>
</dbReference>
<dbReference type="CDD" id="cd08956">
    <property type="entry name" value="KR_3_FAS_SDR_x"/>
    <property type="match status" value="1"/>
</dbReference>
<evidence type="ECO:0000256" key="1">
    <source>
        <dbReference type="ARBA" id="ARBA00004792"/>
    </source>
</evidence>
<evidence type="ECO:0000256" key="2">
    <source>
        <dbReference type="ARBA" id="ARBA00022450"/>
    </source>
</evidence>
<dbReference type="Pfam" id="PF22953">
    <property type="entry name" value="SpnB_Rossmann"/>
    <property type="match status" value="1"/>
</dbReference>